<gene>
    <name evidence="2" type="ORF">G4D63_02365</name>
</gene>
<evidence type="ECO:0000313" key="3">
    <source>
        <dbReference type="Proteomes" id="UP000481043"/>
    </source>
</evidence>
<evidence type="ECO:0000256" key="1">
    <source>
        <dbReference type="SAM" id="Phobius"/>
    </source>
</evidence>
<keyword evidence="1" id="KW-1133">Transmembrane helix</keyword>
<feature type="transmembrane region" description="Helical" evidence="1">
    <location>
        <begin position="126"/>
        <end position="147"/>
    </location>
</feature>
<feature type="transmembrane region" description="Helical" evidence="1">
    <location>
        <begin position="101"/>
        <end position="119"/>
    </location>
</feature>
<dbReference type="NCBIfam" id="NF041644">
    <property type="entry name" value="CBO0543_fam"/>
    <property type="match status" value="1"/>
</dbReference>
<dbReference type="AlphaFoldDB" id="A0A6M0Q302"/>
<feature type="transmembrane region" description="Helical" evidence="1">
    <location>
        <begin position="159"/>
        <end position="175"/>
    </location>
</feature>
<evidence type="ECO:0000313" key="2">
    <source>
        <dbReference type="EMBL" id="NEY70574.1"/>
    </source>
</evidence>
<keyword evidence="1" id="KW-0472">Membrane</keyword>
<name>A0A6M0Q302_9BACI</name>
<feature type="transmembrane region" description="Helical" evidence="1">
    <location>
        <begin position="66"/>
        <end position="89"/>
    </location>
</feature>
<protein>
    <submittedName>
        <fullName evidence="2">Uncharacterized protein</fullName>
    </submittedName>
</protein>
<keyword evidence="3" id="KW-1185">Reference proteome</keyword>
<accession>A0A6M0Q302</accession>
<sequence length="188" mass="22623">MEPIHIPTYEEIQEVRRALSNMNLDHWLHKEVFTMTWWFLLFSSIAPFIVWWKLVDRERFDEIFSFGLLCGIFATILDVMGVDLVLWGYPDKLFSMIPPLFPADLCVIPVSTMLMYQIFTRWRSFFYATVVWSFVLSFVIEPIFVYFNMFALHNWKHMYSFFAFIAFLLFCRFIFSKIQKSIRQKAIA</sequence>
<proteinExistence type="predicted"/>
<dbReference type="InterPro" id="IPR048147">
    <property type="entry name" value="CBO0543-like"/>
</dbReference>
<feature type="transmembrane region" description="Helical" evidence="1">
    <location>
        <begin position="35"/>
        <end position="54"/>
    </location>
</feature>
<keyword evidence="1" id="KW-0812">Transmembrane</keyword>
<comment type="caution">
    <text evidence="2">The sequence shown here is derived from an EMBL/GenBank/DDBJ whole genome shotgun (WGS) entry which is preliminary data.</text>
</comment>
<organism evidence="2 3">
    <name type="scientific">Bacillus mesophilus</name>
    <dbReference type="NCBI Taxonomy" id="1808955"/>
    <lineage>
        <taxon>Bacteria</taxon>
        <taxon>Bacillati</taxon>
        <taxon>Bacillota</taxon>
        <taxon>Bacilli</taxon>
        <taxon>Bacillales</taxon>
        <taxon>Bacillaceae</taxon>
        <taxon>Bacillus</taxon>
    </lineage>
</organism>
<dbReference type="EMBL" id="JAAIWM010000001">
    <property type="protein sequence ID" value="NEY70574.1"/>
    <property type="molecule type" value="Genomic_DNA"/>
</dbReference>
<reference evidence="2 3" key="1">
    <citation type="submission" date="2020-02" db="EMBL/GenBank/DDBJ databases">
        <title>Bacillus aquiflavi sp. nov., isolated from yellow water of strong flavor Chinese baijiu in Yibin region of China.</title>
        <authorList>
            <person name="Xie J."/>
        </authorList>
    </citation>
    <scope>NUCLEOTIDE SEQUENCE [LARGE SCALE GENOMIC DNA]</scope>
    <source>
        <strain evidence="2 3">SA4</strain>
    </source>
</reference>
<dbReference type="Proteomes" id="UP000481043">
    <property type="component" value="Unassembled WGS sequence"/>
</dbReference>
<dbReference type="RefSeq" id="WP_163177302.1">
    <property type="nucleotide sequence ID" value="NZ_JAAIWM010000001.1"/>
</dbReference>